<feature type="region of interest" description="Disordered" evidence="4">
    <location>
        <begin position="332"/>
        <end position="355"/>
    </location>
</feature>
<protein>
    <recommendedName>
        <fullName evidence="9">Tyrosine specific protein phosphatases domain-containing protein</fullName>
    </recommendedName>
</protein>
<dbReference type="GO" id="GO:0052840">
    <property type="term" value="F:inositol diphosphate tetrakisphosphate diphosphatase activity"/>
    <property type="evidence" value="ECO:0007669"/>
    <property type="project" value="TreeGrafter"/>
</dbReference>
<evidence type="ECO:0000313" key="5">
    <source>
        <dbReference type="EMBL" id="KAA1080143.1"/>
    </source>
</evidence>
<feature type="compositionally biased region" description="Polar residues" evidence="4">
    <location>
        <begin position="99"/>
        <end position="113"/>
    </location>
</feature>
<dbReference type="GO" id="GO:0016791">
    <property type="term" value="F:phosphatase activity"/>
    <property type="evidence" value="ECO:0007669"/>
    <property type="project" value="InterPro"/>
</dbReference>
<feature type="compositionally biased region" description="Polar residues" evidence="4">
    <location>
        <begin position="38"/>
        <end position="77"/>
    </location>
</feature>
<evidence type="ECO:0000256" key="4">
    <source>
        <dbReference type="SAM" id="MobiDB-lite"/>
    </source>
</evidence>
<comment type="caution">
    <text evidence="6">The sequence shown here is derived from an EMBL/GenBank/DDBJ whole genome shotgun (WGS) entry which is preliminary data.</text>
</comment>
<gene>
    <name evidence="6" type="ORF">PGT21_003224</name>
    <name evidence="5" type="ORF">PGTUg99_016512</name>
</gene>
<evidence type="ECO:0000256" key="1">
    <source>
        <dbReference type="ARBA" id="ARBA00004496"/>
    </source>
</evidence>
<evidence type="ECO:0000313" key="8">
    <source>
        <dbReference type="Proteomes" id="UP000325313"/>
    </source>
</evidence>
<dbReference type="GO" id="GO:0005737">
    <property type="term" value="C:cytoplasm"/>
    <property type="evidence" value="ECO:0007669"/>
    <property type="project" value="UniProtKB-SubCell"/>
</dbReference>
<dbReference type="Pfam" id="PF03162">
    <property type="entry name" value="Y_phosphatase2"/>
    <property type="match status" value="1"/>
</dbReference>
<dbReference type="EMBL" id="VDEP01000442">
    <property type="protein sequence ID" value="KAA1080143.1"/>
    <property type="molecule type" value="Genomic_DNA"/>
</dbReference>
<dbReference type="AlphaFoldDB" id="A0A5B0PTA8"/>
<evidence type="ECO:0000313" key="6">
    <source>
        <dbReference type="EMBL" id="KAA1103870.1"/>
    </source>
</evidence>
<dbReference type="InterPro" id="IPR029021">
    <property type="entry name" value="Prot-tyrosine_phosphatase-like"/>
</dbReference>
<dbReference type="PRINTS" id="PR01911">
    <property type="entry name" value="PFDSPHPHTASE"/>
</dbReference>
<dbReference type="PANTHER" id="PTHR31126:SF74">
    <property type="entry name" value="TYROSINE-PROTEIN PHOSPHATASE-LIKE PROTEIN OCA2"/>
    <property type="match status" value="1"/>
</dbReference>
<dbReference type="Proteomes" id="UP000324748">
    <property type="component" value="Unassembled WGS sequence"/>
</dbReference>
<dbReference type="PANTHER" id="PTHR31126">
    <property type="entry name" value="TYROSINE-PROTEIN PHOSPHATASE"/>
    <property type="match status" value="1"/>
</dbReference>
<evidence type="ECO:0000256" key="3">
    <source>
        <dbReference type="ARBA" id="ARBA00022801"/>
    </source>
</evidence>
<feature type="compositionally biased region" description="Low complexity" evidence="4">
    <location>
        <begin position="340"/>
        <end position="355"/>
    </location>
</feature>
<sequence length="399" mass="44848">MQRILNQSPSKSSSLPPTSSPTYSQQQHHRQDNRLRQPENNQQSDRNRSLQQEPTSTNRSPSRTKNPQDQDDSSSNMNMIWINTMKKRHRLLQRLSLPPQDSSSRPASTNTHNSPDSSDKDRDSDSNSTPKRAPCSTTTLDSANKILIAPLVPPLGFAMVAPGVYRSGHPNHCNFAFLDGLQLKSIMYICVDSYRPHTFNWAQDRGLKIFHYRIDSYKQPHSTTSDPTERGIYASALEQILDRRNLPILVHCNKGKHRVGTLSALLRIIQGWDTVAVRAEWDKFLGEGAPPGKNMIWSPGLVFINNNHNNTCIQNHPLIPARASEPLLSLDALGPPPQLSTPTKPSSSSSSQPQKIKNKVADGLARISEWEYVEQFPIELIQVDPAWIPSWLPIESIQQ</sequence>
<comment type="subcellular location">
    <subcellularLocation>
        <location evidence="1">Cytoplasm</location>
    </subcellularLocation>
</comment>
<dbReference type="InterPro" id="IPR004861">
    <property type="entry name" value="Siw14-like"/>
</dbReference>
<dbReference type="OrthoDB" id="6375174at2759"/>
<evidence type="ECO:0000313" key="7">
    <source>
        <dbReference type="Proteomes" id="UP000324748"/>
    </source>
</evidence>
<organism evidence="6 7">
    <name type="scientific">Puccinia graminis f. sp. tritici</name>
    <dbReference type="NCBI Taxonomy" id="56615"/>
    <lineage>
        <taxon>Eukaryota</taxon>
        <taxon>Fungi</taxon>
        <taxon>Dikarya</taxon>
        <taxon>Basidiomycota</taxon>
        <taxon>Pucciniomycotina</taxon>
        <taxon>Pucciniomycetes</taxon>
        <taxon>Pucciniales</taxon>
        <taxon>Pucciniaceae</taxon>
        <taxon>Puccinia</taxon>
    </lineage>
</organism>
<keyword evidence="3" id="KW-0378">Hydrolase</keyword>
<proteinExistence type="predicted"/>
<feature type="region of interest" description="Disordered" evidence="4">
    <location>
        <begin position="97"/>
        <end position="138"/>
    </location>
</feature>
<dbReference type="EMBL" id="VSWC01000041">
    <property type="protein sequence ID" value="KAA1103870.1"/>
    <property type="molecule type" value="Genomic_DNA"/>
</dbReference>
<dbReference type="SUPFAM" id="SSF52799">
    <property type="entry name" value="(Phosphotyrosine protein) phosphatases II"/>
    <property type="match status" value="1"/>
</dbReference>
<reference evidence="7 8" key="1">
    <citation type="submission" date="2019-05" db="EMBL/GenBank/DDBJ databases">
        <title>Emergence of the Ug99 lineage of the wheat stem rust pathogen through somatic hybridization.</title>
        <authorList>
            <person name="Li F."/>
            <person name="Upadhyaya N.M."/>
            <person name="Sperschneider J."/>
            <person name="Matny O."/>
            <person name="Nguyen-Phuc H."/>
            <person name="Mago R."/>
            <person name="Raley C."/>
            <person name="Miller M.E."/>
            <person name="Silverstein K.A.T."/>
            <person name="Henningsen E."/>
            <person name="Hirsch C.D."/>
            <person name="Visser B."/>
            <person name="Pretorius Z.A."/>
            <person name="Steffenson B.J."/>
            <person name="Schwessinger B."/>
            <person name="Dodds P.N."/>
            <person name="Figueroa M."/>
        </authorList>
    </citation>
    <scope>NUCLEOTIDE SEQUENCE [LARGE SCALE GENOMIC DNA]</scope>
    <source>
        <strain evidence="6">21-0</strain>
        <strain evidence="5 8">Ug99</strain>
    </source>
</reference>
<accession>A0A5B0PTA8</accession>
<keyword evidence="7" id="KW-1185">Reference proteome</keyword>
<dbReference type="FunFam" id="3.90.190.10:FF:000035">
    <property type="entry name" value="Tyrosine phosphatase, putative"/>
    <property type="match status" value="1"/>
</dbReference>
<name>A0A5B0PTA8_PUCGR</name>
<keyword evidence="2" id="KW-0963">Cytoplasm</keyword>
<evidence type="ECO:0008006" key="9">
    <source>
        <dbReference type="Google" id="ProtNLM"/>
    </source>
</evidence>
<dbReference type="Gene3D" id="3.90.190.10">
    <property type="entry name" value="Protein tyrosine phosphatase superfamily"/>
    <property type="match status" value="1"/>
</dbReference>
<feature type="compositionally biased region" description="Low complexity" evidence="4">
    <location>
        <begin position="7"/>
        <end position="26"/>
    </location>
</feature>
<evidence type="ECO:0000256" key="2">
    <source>
        <dbReference type="ARBA" id="ARBA00022490"/>
    </source>
</evidence>
<dbReference type="Proteomes" id="UP000325313">
    <property type="component" value="Unassembled WGS sequence"/>
</dbReference>
<dbReference type="InterPro" id="IPR020428">
    <property type="entry name" value="PFA-DSPs"/>
</dbReference>
<feature type="region of interest" description="Disordered" evidence="4">
    <location>
        <begin position="1"/>
        <end position="77"/>
    </location>
</feature>